<dbReference type="InterPro" id="IPR004761">
    <property type="entry name" value="Spore_GerAB"/>
</dbReference>
<feature type="transmembrane region" description="Helical" evidence="8">
    <location>
        <begin position="103"/>
        <end position="127"/>
    </location>
</feature>
<feature type="transmembrane region" description="Helical" evidence="8">
    <location>
        <begin position="241"/>
        <end position="261"/>
    </location>
</feature>
<reference evidence="9 10" key="1">
    <citation type="submission" date="2017-07" db="EMBL/GenBank/DDBJ databases">
        <title>The genome sequence of Paludifilum halophilum highlights mechanisms for microbial adaptation to high salt environemnts.</title>
        <authorList>
            <person name="Belbahri L."/>
        </authorList>
    </citation>
    <scope>NUCLEOTIDE SEQUENCE [LARGE SCALE GENOMIC DNA]</scope>
    <source>
        <strain evidence="9 10">DSM 102817</strain>
    </source>
</reference>
<keyword evidence="10" id="KW-1185">Reference proteome</keyword>
<feature type="transmembrane region" description="Helical" evidence="8">
    <location>
        <begin position="167"/>
        <end position="185"/>
    </location>
</feature>
<evidence type="ECO:0000313" key="9">
    <source>
        <dbReference type="EMBL" id="OYD07359.1"/>
    </source>
</evidence>
<proteinExistence type="inferred from homology"/>
<evidence type="ECO:0000256" key="2">
    <source>
        <dbReference type="ARBA" id="ARBA00007998"/>
    </source>
</evidence>
<evidence type="ECO:0000256" key="4">
    <source>
        <dbReference type="ARBA" id="ARBA00022544"/>
    </source>
</evidence>
<evidence type="ECO:0000256" key="1">
    <source>
        <dbReference type="ARBA" id="ARBA00004141"/>
    </source>
</evidence>
<comment type="caution">
    <text evidence="9">The sequence shown here is derived from an EMBL/GenBank/DDBJ whole genome shotgun (WGS) entry which is preliminary data.</text>
</comment>
<organism evidence="9 10">
    <name type="scientific">Paludifilum halophilum</name>
    <dbReference type="NCBI Taxonomy" id="1642702"/>
    <lineage>
        <taxon>Bacteria</taxon>
        <taxon>Bacillati</taxon>
        <taxon>Bacillota</taxon>
        <taxon>Bacilli</taxon>
        <taxon>Bacillales</taxon>
        <taxon>Thermoactinomycetaceae</taxon>
        <taxon>Paludifilum</taxon>
    </lineage>
</organism>
<name>A0A235B5V4_9BACL</name>
<feature type="transmembrane region" description="Helical" evidence="8">
    <location>
        <begin position="139"/>
        <end position="155"/>
    </location>
</feature>
<dbReference type="PANTHER" id="PTHR34975:SF2">
    <property type="entry name" value="SPORE GERMINATION PROTEIN A2"/>
    <property type="match status" value="1"/>
</dbReference>
<feature type="transmembrane region" description="Helical" evidence="8">
    <location>
        <begin position="291"/>
        <end position="315"/>
    </location>
</feature>
<dbReference type="RefSeq" id="WP_094264595.1">
    <property type="nucleotide sequence ID" value="NZ_NOWF01000006.1"/>
</dbReference>
<protein>
    <submittedName>
        <fullName evidence="9">Uncharacterized protein</fullName>
    </submittedName>
</protein>
<dbReference type="OrthoDB" id="2446105at2"/>
<evidence type="ECO:0000256" key="3">
    <source>
        <dbReference type="ARBA" id="ARBA00022448"/>
    </source>
</evidence>
<evidence type="ECO:0000256" key="6">
    <source>
        <dbReference type="ARBA" id="ARBA00022989"/>
    </source>
</evidence>
<dbReference type="AlphaFoldDB" id="A0A235B5V4"/>
<feature type="transmembrane region" description="Helical" evidence="8">
    <location>
        <begin position="63"/>
        <end position="83"/>
    </location>
</feature>
<evidence type="ECO:0000256" key="5">
    <source>
        <dbReference type="ARBA" id="ARBA00022692"/>
    </source>
</evidence>
<evidence type="ECO:0000256" key="7">
    <source>
        <dbReference type="ARBA" id="ARBA00023136"/>
    </source>
</evidence>
<dbReference type="EMBL" id="NOWF01000006">
    <property type="protein sequence ID" value="OYD07359.1"/>
    <property type="molecule type" value="Genomic_DNA"/>
</dbReference>
<accession>A0A235B5V4</accession>
<gene>
    <name evidence="9" type="ORF">CHM34_10640</name>
</gene>
<comment type="similarity">
    <text evidence="2">Belongs to the amino acid-polyamine-organocation (APC) superfamily. Spore germination protein (SGP) (TC 2.A.3.9) family.</text>
</comment>
<feature type="transmembrane region" description="Helical" evidence="8">
    <location>
        <begin position="327"/>
        <end position="346"/>
    </location>
</feature>
<keyword evidence="3" id="KW-0813">Transport</keyword>
<dbReference type="Pfam" id="PF03845">
    <property type="entry name" value="Spore_permease"/>
    <property type="match status" value="1"/>
</dbReference>
<dbReference type="NCBIfam" id="TIGR00912">
    <property type="entry name" value="2A0309"/>
    <property type="match status" value="1"/>
</dbReference>
<comment type="subcellular location">
    <subcellularLocation>
        <location evidence="1">Membrane</location>
        <topology evidence="1">Multi-pass membrane protein</topology>
    </subcellularLocation>
</comment>
<dbReference type="GO" id="GO:0016020">
    <property type="term" value="C:membrane"/>
    <property type="evidence" value="ECO:0007669"/>
    <property type="project" value="UniProtKB-SubCell"/>
</dbReference>
<sequence>MNAIHTCSQETGIYYKGMEVPWSVNRAELPRDNSLFSSCRHSSGPVSSPSLTMSNPWAKGGGWISVLISGLAVQITILLLWMLLRRFPSSTIYDIGSLITGRFLGKVLALAYVGYFLMVGGTVLVRAAGIINKWILPQTPRWALVSLVAAAAIYLGRGNLRTVARYYVLISFLIPFFGLLILYGYSDVDFSYIFPIGEAGWANIAKGATETVTAMYGFELLLFVYPFVEGKSGGKLKAVSLAVWFVTLFYTFVTLTGLIFFSPEGIQYIPEPVLYMLMTFQVGVVDRADQIFLSIWFPNVTASIISYIYAGANGLGYLFHRGNHKKAIFYAALICLVISLIPQTPAHVDRLSKIVDQLTFVFIGGLPVLLLLLAVLLRKKGGKAC</sequence>
<dbReference type="PANTHER" id="PTHR34975">
    <property type="entry name" value="SPORE GERMINATION PROTEIN A2"/>
    <property type="match status" value="1"/>
</dbReference>
<keyword evidence="6 8" id="KW-1133">Transmembrane helix</keyword>
<keyword evidence="7 8" id="KW-0472">Membrane</keyword>
<keyword evidence="4" id="KW-0309">Germination</keyword>
<keyword evidence="5 8" id="KW-0812">Transmembrane</keyword>
<dbReference type="GO" id="GO:0009847">
    <property type="term" value="P:spore germination"/>
    <property type="evidence" value="ECO:0007669"/>
    <property type="project" value="InterPro"/>
</dbReference>
<feature type="transmembrane region" description="Helical" evidence="8">
    <location>
        <begin position="358"/>
        <end position="377"/>
    </location>
</feature>
<dbReference type="Proteomes" id="UP000215459">
    <property type="component" value="Unassembled WGS sequence"/>
</dbReference>
<evidence type="ECO:0000313" key="10">
    <source>
        <dbReference type="Proteomes" id="UP000215459"/>
    </source>
</evidence>
<evidence type="ECO:0000256" key="8">
    <source>
        <dbReference type="SAM" id="Phobius"/>
    </source>
</evidence>